<dbReference type="NCBIfam" id="TIGR00066">
    <property type="entry name" value="g_glut_trans"/>
    <property type="match status" value="1"/>
</dbReference>
<evidence type="ECO:0000256" key="4">
    <source>
        <dbReference type="PIRSR" id="PIRSR600101-1"/>
    </source>
</evidence>
<feature type="binding site" evidence="5">
    <location>
        <begin position="477"/>
        <end position="478"/>
    </location>
    <ligand>
        <name>L-glutamate</name>
        <dbReference type="ChEBI" id="CHEBI:29985"/>
    </ligand>
</feature>
<dbReference type="FunFam" id="1.10.246.130:FF:000002">
    <property type="entry name" value="glutathione hydrolase 1 proenzyme"/>
    <property type="match status" value="1"/>
</dbReference>
<dbReference type="GO" id="GO:0031179">
    <property type="term" value="P:peptide modification"/>
    <property type="evidence" value="ECO:0007669"/>
    <property type="project" value="TreeGrafter"/>
</dbReference>
<evidence type="ECO:0000313" key="9">
    <source>
        <dbReference type="Proteomes" id="UP000324632"/>
    </source>
</evidence>
<feature type="transmembrane region" description="Helical" evidence="6">
    <location>
        <begin position="33"/>
        <end position="54"/>
    </location>
</feature>
<reference evidence="8 9" key="1">
    <citation type="journal article" date="2019" name="Mol. Ecol. Resour.">
        <title>Chromosome-level genome assembly of Triplophysa tibetana, a fish adapted to the harsh high-altitude environment of the Tibetan Plateau.</title>
        <authorList>
            <person name="Yang X."/>
            <person name="Liu H."/>
            <person name="Ma Z."/>
            <person name="Zou Y."/>
            <person name="Zou M."/>
            <person name="Mao Y."/>
            <person name="Li X."/>
            <person name="Wang H."/>
            <person name="Chen T."/>
            <person name="Wang W."/>
            <person name="Yang R."/>
        </authorList>
    </citation>
    <scope>NUCLEOTIDE SEQUENCE [LARGE SCALE GENOMIC DNA]</scope>
    <source>
        <strain evidence="8">TTIB1903HZAU</strain>
        <tissue evidence="8">Muscle</tissue>
    </source>
</reference>
<evidence type="ECO:0000256" key="3">
    <source>
        <dbReference type="ARBA" id="ARBA00084097"/>
    </source>
</evidence>
<keyword evidence="6" id="KW-0812">Transmembrane</keyword>
<name>A0A5A9PKL9_9TELE</name>
<dbReference type="PRINTS" id="PR01210">
    <property type="entry name" value="GGTRANSPTASE"/>
</dbReference>
<comment type="subcellular location">
    <subcellularLocation>
        <location evidence="6">Membrane</location>
        <topology evidence="6">Single-pass type II membrane protein</topology>
    </subcellularLocation>
</comment>
<evidence type="ECO:0000256" key="1">
    <source>
        <dbReference type="ARBA" id="ARBA00009381"/>
    </source>
</evidence>
<dbReference type="UniPathway" id="UPA00204"/>
<dbReference type="GO" id="GO:0103068">
    <property type="term" value="F:leukotriene C4 gamma-glutamyl transferase activity"/>
    <property type="evidence" value="ECO:0007669"/>
    <property type="project" value="UniProtKB-EC"/>
</dbReference>
<comment type="catalytic activity">
    <reaction evidence="6">
        <text>an N-terminal (5-L-glutamyl)-[peptide] + an alpha-amino acid = 5-L-glutamyl amino acid + an N-terminal L-alpha-aminoacyl-[peptide]</text>
        <dbReference type="Rhea" id="RHEA:23904"/>
        <dbReference type="Rhea" id="RHEA-COMP:9780"/>
        <dbReference type="Rhea" id="RHEA-COMP:9795"/>
        <dbReference type="ChEBI" id="CHEBI:77644"/>
        <dbReference type="ChEBI" id="CHEBI:78597"/>
        <dbReference type="ChEBI" id="CHEBI:78599"/>
        <dbReference type="ChEBI" id="CHEBI:78608"/>
        <dbReference type="EC" id="2.3.2.2"/>
    </reaction>
</comment>
<dbReference type="AlphaFoldDB" id="A0A5A9PKL9"/>
<sequence length="601" mass="66279">MADSDGVRAQSTVLMGNTGGRSPETPLNQKKRFLAVVGVIAGVSFLIGGLYYIATKNKKDTCYLKVAVAADAGNCSQVGRDILLLKNGSAVDAAIATLLCVGLYNPQNMGIGGGVVFTIYNASTGKVETIDARETAPQKSSANMFDKDPQKSESVTGGLSIAVPGLLRGFMMAHKRHGRLEWKDLFQPSIKMARKGVTIGKAMAEALNKTSEMIEKDKTWCDVFCDSNNKTLKKNAMIKLLKLADTYELIANEGTDVFYTGSLSQKIVKDIQAEGGIITSEDLRDYEPTVHEYALNFTLRNYTFHVPSAPFGGPVLAMILKILDGYNFTHNSINTKESKILTYHRIIEAFRFTYARKSELGDPKFVKINDIIENMTSDETARSIRSKIDDTTTKPDSYYGKDISPPYDSGTSHLSIIAEDGSAVSVTSSINDLFGSMVMSPTTGIIFNNQMKDFSRPEQGKNINMNNLIQPGKRPLSSMCPTIIMDNSQPKHKRVKMVVGASGWTKIPSAIAQVVLNKLFFDYTLKNSVDEPRFHNGWKPNVTEVEENFDKSMREGLRQKNHDIHQLLREDYLGEVQVAVRQGDRICAECDFREGGSPAGY</sequence>
<keyword evidence="3" id="KW-1202">Platelet aggregation activating toxin</keyword>
<evidence type="ECO:0000256" key="7">
    <source>
        <dbReference type="SAM" id="MobiDB-lite"/>
    </source>
</evidence>
<keyword evidence="3" id="KW-0800">Toxin</keyword>
<evidence type="ECO:0000256" key="5">
    <source>
        <dbReference type="PIRSR" id="PIRSR600101-2"/>
    </source>
</evidence>
<comment type="catalytic activity">
    <reaction evidence="6">
        <text>glutathione + H2O = L-cysteinylglycine + L-glutamate</text>
        <dbReference type="Rhea" id="RHEA:28807"/>
        <dbReference type="ChEBI" id="CHEBI:15377"/>
        <dbReference type="ChEBI" id="CHEBI:29985"/>
        <dbReference type="ChEBI" id="CHEBI:57925"/>
        <dbReference type="ChEBI" id="CHEBI:61694"/>
        <dbReference type="EC" id="3.4.19.13"/>
    </reaction>
</comment>
<dbReference type="GO" id="GO:0050727">
    <property type="term" value="P:regulation of inflammatory response"/>
    <property type="evidence" value="ECO:0007669"/>
    <property type="project" value="TreeGrafter"/>
</dbReference>
<feature type="binding site" evidence="5">
    <location>
        <position position="453"/>
    </location>
    <ligand>
        <name>L-glutamate</name>
        <dbReference type="ChEBI" id="CHEBI:29985"/>
    </ligand>
</feature>
<feature type="active site" description="Nucleophile" evidence="4">
    <location>
        <position position="411"/>
    </location>
</feature>
<dbReference type="FunFam" id="3.60.20.40:FF:000001">
    <property type="entry name" value="Gamma-glutamyltranspeptidase 1"/>
    <property type="match status" value="1"/>
</dbReference>
<keyword evidence="9" id="KW-1185">Reference proteome</keyword>
<dbReference type="PANTHER" id="PTHR11686">
    <property type="entry name" value="GAMMA GLUTAMYL TRANSPEPTIDASE"/>
    <property type="match status" value="1"/>
</dbReference>
<dbReference type="Gene3D" id="3.60.20.40">
    <property type="match status" value="1"/>
</dbReference>
<comment type="catalytic activity">
    <reaction evidence="6">
        <text>an S-substituted glutathione + H2O = an S-substituted L-cysteinylglycine + L-glutamate</text>
        <dbReference type="Rhea" id="RHEA:59468"/>
        <dbReference type="ChEBI" id="CHEBI:15377"/>
        <dbReference type="ChEBI" id="CHEBI:29985"/>
        <dbReference type="ChEBI" id="CHEBI:90779"/>
        <dbReference type="ChEBI" id="CHEBI:143103"/>
        <dbReference type="EC" id="3.4.19.13"/>
    </reaction>
</comment>
<comment type="function">
    <text evidence="6">Cleaves the gamma-glutamyl peptide bond of glutathione and glutathione conjugates.</text>
</comment>
<gene>
    <name evidence="8" type="ORF">E1301_Tti014296</name>
</gene>
<dbReference type="SUPFAM" id="SSF56235">
    <property type="entry name" value="N-terminal nucleophile aminohydrolases (Ntn hydrolases)"/>
    <property type="match status" value="1"/>
</dbReference>
<comment type="pathway">
    <text evidence="6">Sulfur metabolism; glutathione metabolism.</text>
</comment>
<keyword evidence="3" id="KW-1199">Hemostasis impairing toxin</keyword>
<feature type="region of interest" description="Disordered" evidence="7">
    <location>
        <begin position="1"/>
        <end position="23"/>
    </location>
</feature>
<protein>
    <recommendedName>
        <fullName evidence="6">Glutathione hydrolase</fullName>
        <ecNumber evidence="6">2.3.2.2</ecNumber>
        <ecNumber evidence="6">3.4.19.13</ecNumber>
    </recommendedName>
    <alternativeName>
        <fullName evidence="6">Gamma-glutamyltransferase</fullName>
    </alternativeName>
    <alternativeName>
        <fullName evidence="6">Gamma-glutamyltranspeptidase</fullName>
    </alternativeName>
</protein>
<dbReference type="EC" id="2.3.2.2" evidence="6"/>
<dbReference type="GO" id="GO:0002682">
    <property type="term" value="P:regulation of immune system process"/>
    <property type="evidence" value="ECO:0007669"/>
    <property type="project" value="TreeGrafter"/>
</dbReference>
<dbReference type="EMBL" id="SOYY01000004">
    <property type="protein sequence ID" value="KAA0721731.1"/>
    <property type="molecule type" value="Genomic_DNA"/>
</dbReference>
<feature type="binding site" evidence="5">
    <location>
        <position position="133"/>
    </location>
    <ligand>
        <name>L-glutamate</name>
        <dbReference type="ChEBI" id="CHEBI:29985"/>
    </ligand>
</feature>
<evidence type="ECO:0000256" key="2">
    <source>
        <dbReference type="ARBA" id="ARBA00023180"/>
    </source>
</evidence>
<keyword evidence="6" id="KW-0012">Acyltransferase</keyword>
<accession>A0A5A9PKL9</accession>
<dbReference type="Gene3D" id="1.10.246.130">
    <property type="match status" value="1"/>
</dbReference>
<dbReference type="InterPro" id="IPR000101">
    <property type="entry name" value="GGT_peptidase"/>
</dbReference>
<dbReference type="Pfam" id="PF01019">
    <property type="entry name" value="G_glu_transpept"/>
    <property type="match status" value="1"/>
</dbReference>
<keyword evidence="6" id="KW-0472">Membrane</keyword>
<keyword evidence="6 8" id="KW-0378">Hydrolase</keyword>
<dbReference type="EC" id="3.4.19.13" evidence="6"/>
<keyword evidence="6" id="KW-0808">Transferase</keyword>
<keyword evidence="6" id="KW-1133">Transmembrane helix</keyword>
<dbReference type="InterPro" id="IPR043137">
    <property type="entry name" value="GGT_ssub_C"/>
</dbReference>
<comment type="caution">
    <text evidence="8">The sequence shown here is derived from an EMBL/GenBank/DDBJ whole genome shotgun (WGS) entry which is preliminary data.</text>
</comment>
<dbReference type="PANTHER" id="PTHR11686:SF56">
    <property type="entry name" value="GLUTATHIONE HYDROLASE 1 PROENZYME-RELATED"/>
    <property type="match status" value="1"/>
</dbReference>
<dbReference type="GO" id="GO:0005886">
    <property type="term" value="C:plasma membrane"/>
    <property type="evidence" value="ECO:0007669"/>
    <property type="project" value="TreeGrafter"/>
</dbReference>
<proteinExistence type="inferred from homology"/>
<keyword evidence="2" id="KW-0325">Glycoprotein</keyword>
<dbReference type="Proteomes" id="UP000324632">
    <property type="component" value="Chromosome 4"/>
</dbReference>
<evidence type="ECO:0000256" key="6">
    <source>
        <dbReference type="RuleBase" id="RU368068"/>
    </source>
</evidence>
<dbReference type="GO" id="GO:0006751">
    <property type="term" value="P:glutathione catabolic process"/>
    <property type="evidence" value="ECO:0007669"/>
    <property type="project" value="UniProtKB-UniRule"/>
</dbReference>
<organism evidence="8 9">
    <name type="scientific">Triplophysa tibetana</name>
    <dbReference type="NCBI Taxonomy" id="1572043"/>
    <lineage>
        <taxon>Eukaryota</taxon>
        <taxon>Metazoa</taxon>
        <taxon>Chordata</taxon>
        <taxon>Craniata</taxon>
        <taxon>Vertebrata</taxon>
        <taxon>Euteleostomi</taxon>
        <taxon>Actinopterygii</taxon>
        <taxon>Neopterygii</taxon>
        <taxon>Teleostei</taxon>
        <taxon>Ostariophysi</taxon>
        <taxon>Cypriniformes</taxon>
        <taxon>Nemacheilidae</taxon>
        <taxon>Triplophysa</taxon>
    </lineage>
</organism>
<dbReference type="GO" id="GO:0036374">
    <property type="term" value="F:glutathione hydrolase activity"/>
    <property type="evidence" value="ECO:0007669"/>
    <property type="project" value="UniProtKB-UniRule"/>
</dbReference>
<evidence type="ECO:0000313" key="8">
    <source>
        <dbReference type="EMBL" id="KAA0721731.1"/>
    </source>
</evidence>
<dbReference type="InterPro" id="IPR029055">
    <property type="entry name" value="Ntn_hydrolases_N"/>
</dbReference>
<dbReference type="InterPro" id="IPR043138">
    <property type="entry name" value="GGT_lsub"/>
</dbReference>
<comment type="similarity">
    <text evidence="1">Belongs to the gamma-glutamyltransferase family.</text>
</comment>
<feature type="region of interest" description="Disordered" evidence="7">
    <location>
        <begin position="133"/>
        <end position="156"/>
    </location>
</feature>
<feature type="binding site" evidence="5">
    <location>
        <begin position="429"/>
        <end position="431"/>
    </location>
    <ligand>
        <name>L-glutamate</name>
        <dbReference type="ChEBI" id="CHEBI:29985"/>
    </ligand>
</feature>